<dbReference type="Proteomes" id="UP000010556">
    <property type="component" value="Unassembled WGS sequence"/>
</dbReference>
<protein>
    <submittedName>
        <fullName evidence="2">Uncharacterized protein</fullName>
    </submittedName>
</protein>
<proteinExistence type="predicted"/>
<organism evidence="2 3">
    <name type="scientific">Myotis davidii</name>
    <name type="common">David's myotis</name>
    <dbReference type="NCBI Taxonomy" id="225400"/>
    <lineage>
        <taxon>Eukaryota</taxon>
        <taxon>Metazoa</taxon>
        <taxon>Chordata</taxon>
        <taxon>Craniata</taxon>
        <taxon>Vertebrata</taxon>
        <taxon>Euteleostomi</taxon>
        <taxon>Mammalia</taxon>
        <taxon>Eutheria</taxon>
        <taxon>Laurasiatheria</taxon>
        <taxon>Chiroptera</taxon>
        <taxon>Yangochiroptera</taxon>
        <taxon>Vespertilionidae</taxon>
        <taxon>Myotis</taxon>
    </lineage>
</organism>
<dbReference type="AlphaFoldDB" id="L5LSA5"/>
<evidence type="ECO:0000313" key="2">
    <source>
        <dbReference type="EMBL" id="ELK28956.1"/>
    </source>
</evidence>
<reference evidence="3" key="1">
    <citation type="journal article" date="2013" name="Science">
        <title>Comparative analysis of bat genomes provides insight into the evolution of flight and immunity.</title>
        <authorList>
            <person name="Zhang G."/>
            <person name="Cowled C."/>
            <person name="Shi Z."/>
            <person name="Huang Z."/>
            <person name="Bishop-Lilly K.A."/>
            <person name="Fang X."/>
            <person name="Wynne J.W."/>
            <person name="Xiong Z."/>
            <person name="Baker M.L."/>
            <person name="Zhao W."/>
            <person name="Tachedjian M."/>
            <person name="Zhu Y."/>
            <person name="Zhou P."/>
            <person name="Jiang X."/>
            <person name="Ng J."/>
            <person name="Yang L."/>
            <person name="Wu L."/>
            <person name="Xiao J."/>
            <person name="Feng Y."/>
            <person name="Chen Y."/>
            <person name="Sun X."/>
            <person name="Zhang Y."/>
            <person name="Marsh G.A."/>
            <person name="Crameri G."/>
            <person name="Broder C.C."/>
            <person name="Frey K.G."/>
            <person name="Wang L.F."/>
            <person name="Wang J."/>
        </authorList>
    </citation>
    <scope>NUCLEOTIDE SEQUENCE [LARGE SCALE GENOMIC DNA]</scope>
</reference>
<gene>
    <name evidence="2" type="ORF">MDA_GLEAN10021450</name>
</gene>
<dbReference type="EMBL" id="KB108645">
    <property type="protein sequence ID" value="ELK28956.1"/>
    <property type="molecule type" value="Genomic_DNA"/>
</dbReference>
<feature type="region of interest" description="Disordered" evidence="1">
    <location>
        <begin position="132"/>
        <end position="175"/>
    </location>
</feature>
<accession>L5LSA5</accession>
<sequence length="175" mass="18762">MSGLESTAPSQRGPSRWRRPLVFRNRGQLVIEEEGGRNPHGVAQWFSVDMNEEVTVRIPAGPCSKPVVTDLAEQPLSCGRASSQAPLGAALPAGFQKLRGQDIFSIQTIRFLRPLIAQVGEGKGRPDLTGAVLTSPGLFRPHQGRSDLTGAVSASRGPSRPHRGRPDLTRAVSTP</sequence>
<evidence type="ECO:0000256" key="1">
    <source>
        <dbReference type="SAM" id="MobiDB-lite"/>
    </source>
</evidence>
<evidence type="ECO:0000313" key="3">
    <source>
        <dbReference type="Proteomes" id="UP000010556"/>
    </source>
</evidence>
<name>L5LSA5_MYODS</name>
<keyword evidence="3" id="KW-1185">Reference proteome</keyword>